<protein>
    <recommendedName>
        <fullName evidence="4">Translation initiation factor eIF2B subunit epsilon</fullName>
    </recommendedName>
    <alternativeName>
        <fullName evidence="5">eIF2B GDP-GTP exchange factor subunit epsilon</fullName>
    </alternativeName>
</protein>
<dbReference type="GO" id="GO:0003743">
    <property type="term" value="F:translation initiation factor activity"/>
    <property type="evidence" value="ECO:0007669"/>
    <property type="project" value="TreeGrafter"/>
</dbReference>
<gene>
    <name evidence="9" type="ORF">Pcinc_028093</name>
</gene>
<dbReference type="InterPro" id="IPR003307">
    <property type="entry name" value="W2_domain"/>
</dbReference>
<dbReference type="PROSITE" id="PS51363">
    <property type="entry name" value="W2"/>
    <property type="match status" value="1"/>
</dbReference>
<dbReference type="Pfam" id="PF25084">
    <property type="entry name" value="LbH_EIF2B"/>
    <property type="match status" value="1"/>
</dbReference>
<evidence type="ECO:0000256" key="3">
    <source>
        <dbReference type="ARBA" id="ARBA00022490"/>
    </source>
</evidence>
<feature type="region of interest" description="Disordered" evidence="7">
    <location>
        <begin position="467"/>
        <end position="492"/>
    </location>
</feature>
<comment type="similarity">
    <text evidence="2">Belongs to the eIF-2B gamma/epsilon subunits family.</text>
</comment>
<dbReference type="Gene3D" id="1.25.40.180">
    <property type="match status" value="1"/>
</dbReference>
<comment type="caution">
    <text evidence="9">The sequence shown here is derived from an EMBL/GenBank/DDBJ whole genome shotgun (WGS) entry which is preliminary data.</text>
</comment>
<keyword evidence="3" id="KW-0963">Cytoplasm</keyword>
<reference evidence="9" key="1">
    <citation type="submission" date="2023-10" db="EMBL/GenBank/DDBJ databases">
        <title>Genome assemblies of two species of porcelain crab, Petrolisthes cinctipes and Petrolisthes manimaculis (Anomura: Porcellanidae).</title>
        <authorList>
            <person name="Angst P."/>
        </authorList>
    </citation>
    <scope>NUCLEOTIDE SEQUENCE</scope>
    <source>
        <strain evidence="9">PB745_01</strain>
        <tissue evidence="9">Gill</tissue>
    </source>
</reference>
<dbReference type="Gene3D" id="3.90.550.10">
    <property type="entry name" value="Spore Coat Polysaccharide Biosynthesis Protein SpsA, Chain A"/>
    <property type="match status" value="1"/>
</dbReference>
<dbReference type="Proteomes" id="UP001286313">
    <property type="component" value="Unassembled WGS sequence"/>
</dbReference>
<dbReference type="InterPro" id="IPR016024">
    <property type="entry name" value="ARM-type_fold"/>
</dbReference>
<evidence type="ECO:0000256" key="1">
    <source>
        <dbReference type="ARBA" id="ARBA00004514"/>
    </source>
</evidence>
<dbReference type="EMBL" id="JAWQEG010003410">
    <property type="protein sequence ID" value="KAK3866374.1"/>
    <property type="molecule type" value="Genomic_DNA"/>
</dbReference>
<dbReference type="InterPro" id="IPR044123">
    <property type="entry name" value="W2_eIF2B_epsilon"/>
</dbReference>
<evidence type="ECO:0000256" key="5">
    <source>
        <dbReference type="ARBA" id="ARBA00044345"/>
    </source>
</evidence>
<dbReference type="Pfam" id="PF02020">
    <property type="entry name" value="W2"/>
    <property type="match status" value="1"/>
</dbReference>
<dbReference type="CDD" id="cd11558">
    <property type="entry name" value="W2_eIF2B_epsilon"/>
    <property type="match status" value="1"/>
</dbReference>
<dbReference type="GO" id="GO:0005851">
    <property type="term" value="C:eukaryotic translation initiation factor 2B complex"/>
    <property type="evidence" value="ECO:0007669"/>
    <property type="project" value="TreeGrafter"/>
</dbReference>
<proteinExistence type="inferred from homology"/>
<name>A0AAE1F3Q5_PETCI</name>
<evidence type="ECO:0000256" key="4">
    <source>
        <dbReference type="ARBA" id="ARBA00044144"/>
    </source>
</evidence>
<dbReference type="PANTHER" id="PTHR45887:SF1">
    <property type="entry name" value="TRANSLATION INITIATION FACTOR EIF-2B SUBUNIT EPSILON"/>
    <property type="match status" value="1"/>
</dbReference>
<evidence type="ECO:0000256" key="7">
    <source>
        <dbReference type="SAM" id="MobiDB-lite"/>
    </source>
</evidence>
<organism evidence="9 10">
    <name type="scientific">Petrolisthes cinctipes</name>
    <name type="common">Flat porcelain crab</name>
    <dbReference type="NCBI Taxonomy" id="88211"/>
    <lineage>
        <taxon>Eukaryota</taxon>
        <taxon>Metazoa</taxon>
        <taxon>Ecdysozoa</taxon>
        <taxon>Arthropoda</taxon>
        <taxon>Crustacea</taxon>
        <taxon>Multicrustacea</taxon>
        <taxon>Malacostraca</taxon>
        <taxon>Eumalacostraca</taxon>
        <taxon>Eucarida</taxon>
        <taxon>Decapoda</taxon>
        <taxon>Pleocyemata</taxon>
        <taxon>Anomura</taxon>
        <taxon>Galatheoidea</taxon>
        <taxon>Porcellanidae</taxon>
        <taxon>Petrolisthes</taxon>
    </lineage>
</organism>
<keyword evidence="10" id="KW-1185">Reference proteome</keyword>
<evidence type="ECO:0000256" key="6">
    <source>
        <dbReference type="ARBA" id="ARBA00046432"/>
    </source>
</evidence>
<dbReference type="Pfam" id="PF00483">
    <property type="entry name" value="NTP_transferase"/>
    <property type="match status" value="1"/>
</dbReference>
<dbReference type="PANTHER" id="PTHR45887">
    <property type="entry name" value="TRANSLATION INITIATION FACTOR EIF-2B SUBUNIT EPSILON"/>
    <property type="match status" value="1"/>
</dbReference>
<dbReference type="Gene3D" id="2.160.10.10">
    <property type="entry name" value="Hexapeptide repeat proteins"/>
    <property type="match status" value="1"/>
</dbReference>
<dbReference type="GO" id="GO:0031369">
    <property type="term" value="F:translation initiation factor binding"/>
    <property type="evidence" value="ECO:0007669"/>
    <property type="project" value="InterPro"/>
</dbReference>
<sequence length="733" mass="79785">MAPKVEVHEEPSVLQAVVLTECDIDYGAAITHYNPKVLVPLANTPLLDYTLAWLERCGVDEVIVYCRANPHTDKIKQHCKRFTSRREECGIKVMVVVSEDCLNLGDAMRDLYSKSLLKDDFILLQGDLVATLNLQDIVAKHKENRLSDKSMIMTCVYVNKPLETTAVEGEEGRGKEVTATLVTAADTGKLLLHRRSRNKSSKISIPTELFQASSDLLTYPAAYDPSLAICSEVVPSLFSDNFDYGSRDSLLRGVIEQEELLGYSIRCQVVQEGYACRASTLQQYQRVSGEVMRREAYPMVCESSLTSHRIRYTYDPFTTTYWEPSAKFTKGNGGACEVVVGAGTEVDAGGNGGASEAVVGAGTEVDAGSVIITCNFRGNGGASEAVVGAGTEVDAGAILTASVVGDHCTLADGVIANAAFIMNNVQIKSGCELSHCYIGDDVVLEKGVVVSSGCVVGPGVRLGPDVTIPPGTQLVAQPPHHHAPSTHPHDDFDETARVKEADPSICGSKGKAFILLPEESDQDDDDEEEESSDDGRSSGPDEGDSEDALMMMSDDEHSENEFRREVQESLTNGMRKKSAAENMVLEINASRHAYNVSMEDVLTTVTQGILRAGQTQKQDGSTEPTWPGINTALKCFADVLRNYVRKGRDQLLVLNAIEKLMVDSPEYLPATQKILFNLNQTFEILEGEVIIHWYKKGGAGTTAFTTIKTSIAQFIEWLEKDSEDDDDSDDESS</sequence>
<dbReference type="InterPro" id="IPR051956">
    <property type="entry name" value="eIF2B_epsilon"/>
</dbReference>
<feature type="compositionally biased region" description="Acidic residues" evidence="7">
    <location>
        <begin position="518"/>
        <end position="532"/>
    </location>
</feature>
<dbReference type="SUPFAM" id="SSF53448">
    <property type="entry name" value="Nucleotide-diphospho-sugar transferases"/>
    <property type="match status" value="1"/>
</dbReference>
<feature type="region of interest" description="Disordered" evidence="7">
    <location>
        <begin position="510"/>
        <end position="548"/>
    </location>
</feature>
<evidence type="ECO:0000256" key="2">
    <source>
        <dbReference type="ARBA" id="ARBA00007878"/>
    </source>
</evidence>
<dbReference type="InterPro" id="IPR029044">
    <property type="entry name" value="Nucleotide-diphossugar_trans"/>
</dbReference>
<dbReference type="AlphaFoldDB" id="A0AAE1F3Q5"/>
<dbReference type="SMART" id="SM00515">
    <property type="entry name" value="eIF5C"/>
    <property type="match status" value="1"/>
</dbReference>
<comment type="subcellular location">
    <subcellularLocation>
        <location evidence="1">Cytoplasm</location>
        <location evidence="1">Cytosol</location>
    </subcellularLocation>
</comment>
<dbReference type="SUPFAM" id="SSF48371">
    <property type="entry name" value="ARM repeat"/>
    <property type="match status" value="1"/>
</dbReference>
<evidence type="ECO:0000259" key="8">
    <source>
        <dbReference type="PROSITE" id="PS51363"/>
    </source>
</evidence>
<accession>A0AAE1F3Q5</accession>
<dbReference type="GO" id="GO:0005085">
    <property type="term" value="F:guanyl-nucleotide exchange factor activity"/>
    <property type="evidence" value="ECO:0007669"/>
    <property type="project" value="InterPro"/>
</dbReference>
<evidence type="ECO:0000313" key="10">
    <source>
        <dbReference type="Proteomes" id="UP001286313"/>
    </source>
</evidence>
<evidence type="ECO:0000313" key="9">
    <source>
        <dbReference type="EMBL" id="KAK3866374.1"/>
    </source>
</evidence>
<feature type="domain" description="W2" evidence="8">
    <location>
        <begin position="556"/>
        <end position="728"/>
    </location>
</feature>
<dbReference type="InterPro" id="IPR056764">
    <property type="entry name" value="LbH_EIF2B3/5"/>
</dbReference>
<dbReference type="InterPro" id="IPR005835">
    <property type="entry name" value="NTP_transferase_dom"/>
</dbReference>
<comment type="subunit">
    <text evidence="6">Component of the translation initiation factor 2B (eIF2B) complex which is a heterodecamer of two sets of five different subunits: alpha, beta, gamma, delta and epsilon. Subunits alpha, beta and delta comprise a regulatory subcomplex and subunits epsilon and gamma comprise a catalytic subcomplex. Within the complex, the hexameric regulatory complex resides at the center, with the two heterodimeric catalytic subcomplexes bound on opposite sides.</text>
</comment>